<protein>
    <submittedName>
        <fullName evidence="4">Flp pilus-assembly TadE/G-like family protein</fullName>
    </submittedName>
</protein>
<dbReference type="InterPro" id="IPR021202">
    <property type="entry name" value="Rv3654c-like"/>
</dbReference>
<dbReference type="NCBIfam" id="TIGR03816">
    <property type="entry name" value="tadE_like_DECH"/>
    <property type="match status" value="1"/>
</dbReference>
<sequence>MTTYAAGGGVRARSRRGCHHRGGREDGVATVLAAVMVAAIVTVAVMVVDVGAAVSARHRAQAAADLAALAGAANAIDAQEACAAADRLARANAALLHACRVDGFDVTVRVSVPVSLSVFGADEAVAAARAGPQ</sequence>
<keyword evidence="2" id="KW-1133">Transmembrane helix</keyword>
<evidence type="ECO:0000313" key="5">
    <source>
        <dbReference type="Proteomes" id="UP000317291"/>
    </source>
</evidence>
<keyword evidence="2" id="KW-0472">Membrane</keyword>
<evidence type="ECO:0000256" key="2">
    <source>
        <dbReference type="SAM" id="Phobius"/>
    </source>
</evidence>
<evidence type="ECO:0000313" key="4">
    <source>
        <dbReference type="EMBL" id="TWS21328.1"/>
    </source>
</evidence>
<name>A0A5C5RF75_9ACTN</name>
<proteinExistence type="predicted"/>
<keyword evidence="5" id="KW-1185">Reference proteome</keyword>
<comment type="caution">
    <text evidence="4">The sequence shown here is derived from an EMBL/GenBank/DDBJ whole genome shotgun (WGS) entry which is preliminary data.</text>
</comment>
<dbReference type="Pfam" id="PF13400">
    <property type="entry name" value="Tad"/>
    <property type="match status" value="1"/>
</dbReference>
<feature type="compositionally biased region" description="Basic residues" evidence="1">
    <location>
        <begin position="12"/>
        <end position="21"/>
    </location>
</feature>
<reference evidence="4 5" key="1">
    <citation type="submission" date="2019-06" db="EMBL/GenBank/DDBJ databases">
        <title>Tsukamurella conjunctivitidis sp. nov., Tsukamurella assacharolytica sp. nov. and Tsukamurella sputae sp. nov. isolated from patients with conjunctivitis, bacteraemia (lymphoma) and respiratory infection (sputum) in Hong Kong.</title>
        <authorList>
            <person name="Teng J.L.L."/>
            <person name="Lee H.H."/>
            <person name="Fong J.Y.H."/>
            <person name="Fok K.M.N."/>
            <person name="Lau S.K.P."/>
            <person name="Woo P.C.Y."/>
        </authorList>
    </citation>
    <scope>NUCLEOTIDE SEQUENCE [LARGE SCALE GENOMIC DNA]</scope>
    <source>
        <strain evidence="4 5">HKU71</strain>
    </source>
</reference>
<feature type="transmembrane region" description="Helical" evidence="2">
    <location>
        <begin position="31"/>
        <end position="54"/>
    </location>
</feature>
<dbReference type="AlphaFoldDB" id="A0A5C5RF75"/>
<organism evidence="4 5">
    <name type="scientific">Tsukamurella asaccharolytica</name>
    <dbReference type="NCBI Taxonomy" id="2592067"/>
    <lineage>
        <taxon>Bacteria</taxon>
        <taxon>Bacillati</taxon>
        <taxon>Actinomycetota</taxon>
        <taxon>Actinomycetes</taxon>
        <taxon>Mycobacteriales</taxon>
        <taxon>Tsukamurellaceae</taxon>
        <taxon>Tsukamurella</taxon>
    </lineage>
</organism>
<dbReference type="Proteomes" id="UP000317291">
    <property type="component" value="Unassembled WGS sequence"/>
</dbReference>
<accession>A0A5C5RF75</accession>
<feature type="compositionally biased region" description="Gly residues" evidence="1">
    <location>
        <begin position="1"/>
        <end position="10"/>
    </location>
</feature>
<dbReference type="RefSeq" id="WP_146558940.1">
    <property type="nucleotide sequence ID" value="NZ_VIGW01000001.1"/>
</dbReference>
<evidence type="ECO:0000256" key="1">
    <source>
        <dbReference type="SAM" id="MobiDB-lite"/>
    </source>
</evidence>
<gene>
    <name evidence="4" type="ORF">FK529_01610</name>
</gene>
<dbReference type="EMBL" id="VIGW01000001">
    <property type="protein sequence ID" value="TWS21328.1"/>
    <property type="molecule type" value="Genomic_DNA"/>
</dbReference>
<feature type="domain" description="Putative Flp pilus-assembly TadG-like N-terminal" evidence="3">
    <location>
        <begin position="27"/>
        <end position="73"/>
    </location>
</feature>
<feature type="region of interest" description="Disordered" evidence="1">
    <location>
        <begin position="1"/>
        <end position="21"/>
    </location>
</feature>
<keyword evidence="2" id="KW-0812">Transmembrane</keyword>
<evidence type="ECO:0000259" key="3">
    <source>
        <dbReference type="Pfam" id="PF13400"/>
    </source>
</evidence>
<dbReference type="InterPro" id="IPR028087">
    <property type="entry name" value="Tad_N"/>
</dbReference>